<dbReference type="NCBIfam" id="NF006088">
    <property type="entry name" value="PRK08238.1"/>
    <property type="match status" value="1"/>
</dbReference>
<feature type="transmembrane region" description="Helical" evidence="6">
    <location>
        <begin position="291"/>
        <end position="308"/>
    </location>
</feature>
<evidence type="ECO:0000313" key="7">
    <source>
        <dbReference type="EMBL" id="MFC4822544.1"/>
    </source>
</evidence>
<feature type="transmembrane region" description="Helical" evidence="6">
    <location>
        <begin position="387"/>
        <end position="408"/>
    </location>
</feature>
<feature type="transmembrane region" description="Helical" evidence="6">
    <location>
        <begin position="264"/>
        <end position="285"/>
    </location>
</feature>
<keyword evidence="8" id="KW-1185">Reference proteome</keyword>
<keyword evidence="2" id="KW-1003">Cell membrane</keyword>
<comment type="subcellular location">
    <subcellularLocation>
        <location evidence="1">Membrane</location>
        <topology evidence="1">Multi-pass membrane protein</topology>
    </subcellularLocation>
</comment>
<feature type="transmembrane region" description="Helical" evidence="6">
    <location>
        <begin position="420"/>
        <end position="437"/>
    </location>
</feature>
<keyword evidence="3 6" id="KW-0812">Transmembrane</keyword>
<evidence type="ECO:0000256" key="3">
    <source>
        <dbReference type="ARBA" id="ARBA00022692"/>
    </source>
</evidence>
<dbReference type="InterPro" id="IPR000537">
    <property type="entry name" value="UbiA_prenyltransferase"/>
</dbReference>
<evidence type="ECO:0000256" key="1">
    <source>
        <dbReference type="ARBA" id="ARBA00004141"/>
    </source>
</evidence>
<dbReference type="CDD" id="cd13963">
    <property type="entry name" value="PT_UbiA_2"/>
    <property type="match status" value="1"/>
</dbReference>
<dbReference type="SUPFAM" id="SSF56784">
    <property type="entry name" value="HAD-like"/>
    <property type="match status" value="1"/>
</dbReference>
<evidence type="ECO:0000256" key="5">
    <source>
        <dbReference type="ARBA" id="ARBA00023136"/>
    </source>
</evidence>
<dbReference type="Proteomes" id="UP001595886">
    <property type="component" value="Unassembled WGS sequence"/>
</dbReference>
<comment type="caution">
    <text evidence="7">The sequence shown here is derived from an EMBL/GenBank/DDBJ whole genome shotgun (WGS) entry which is preliminary data.</text>
</comment>
<sequence>MQRDDVPLCVDLDGTLLRSDLLIESALAGVRRNPLDALRLPGWLRRGRAALKRRLAERAGLDVARLPYDVRVVEWLHGEAASRRKILCTAADASLAEAVAAHVGGFDEVLASDGANNLSAAAKAQLLCARFGERGFDYAADTEADLQVWRRARRAIVVNAPAGLADRVRGVCEVERVFGRENGGWRDVLRALRPHQWLKNLLVLLPLLAAHLLFSPAAVSRALLAFACFCLCASAAYLANDLLDLQADRQHPRKRSRPFASGALPIRAGVAASPLLAAAALLLALCLSREFAAVLLAYATTTVAYSLYLKRVAILDVVTLAALYTIRIIGGAVAIPVPASHWLLAFSMFLFLSLAMVKRYAEVRSVAEAGRVQVAGRGYAAQDLRRIEILGIGSGCLSVLVLAFYIDSTASQALYRHQEYLWALTPALLYWIGRVWSVARRGGMHDDPLVFATTDRASLVVAVVCALIVAAAI</sequence>
<evidence type="ECO:0000256" key="6">
    <source>
        <dbReference type="SAM" id="Phobius"/>
    </source>
</evidence>
<evidence type="ECO:0000313" key="8">
    <source>
        <dbReference type="Proteomes" id="UP001595886"/>
    </source>
</evidence>
<dbReference type="RefSeq" id="WP_380022887.1">
    <property type="nucleotide sequence ID" value="NZ_JBHSHD010000017.1"/>
</dbReference>
<dbReference type="Gene3D" id="1.10.357.140">
    <property type="entry name" value="UbiA prenyltransferase"/>
    <property type="match status" value="1"/>
</dbReference>
<name>A0ABV9R3Z9_9GAMM</name>
<feature type="transmembrane region" description="Helical" evidence="6">
    <location>
        <begin position="341"/>
        <end position="357"/>
    </location>
</feature>
<dbReference type="InterPro" id="IPR036412">
    <property type="entry name" value="HAD-like_sf"/>
</dbReference>
<reference evidence="8" key="1">
    <citation type="journal article" date="2019" name="Int. J. Syst. Evol. Microbiol.">
        <title>The Global Catalogue of Microorganisms (GCM) 10K type strain sequencing project: providing services to taxonomists for standard genome sequencing and annotation.</title>
        <authorList>
            <consortium name="The Broad Institute Genomics Platform"/>
            <consortium name="The Broad Institute Genome Sequencing Center for Infectious Disease"/>
            <person name="Wu L."/>
            <person name="Ma J."/>
        </authorList>
    </citation>
    <scope>NUCLEOTIDE SEQUENCE [LARGE SCALE GENOMIC DNA]</scope>
    <source>
        <strain evidence="8">CCUG 30340</strain>
    </source>
</reference>
<dbReference type="PANTHER" id="PTHR11048:SF5">
    <property type="entry name" value="DECAPRENYL-PHOSPHATE PHOSPHORIBOSYLTRANSFERASE"/>
    <property type="match status" value="1"/>
</dbReference>
<evidence type="ECO:0000256" key="2">
    <source>
        <dbReference type="ARBA" id="ARBA00022475"/>
    </source>
</evidence>
<accession>A0ABV9R3Z9</accession>
<feature type="transmembrane region" description="Helical" evidence="6">
    <location>
        <begin position="223"/>
        <end position="243"/>
    </location>
</feature>
<gene>
    <name evidence="7" type="ORF">ACFO6Q_19650</name>
</gene>
<organism evidence="7 8">
    <name type="scientific">Dokdonella ginsengisoli</name>
    <dbReference type="NCBI Taxonomy" id="363846"/>
    <lineage>
        <taxon>Bacteria</taxon>
        <taxon>Pseudomonadati</taxon>
        <taxon>Pseudomonadota</taxon>
        <taxon>Gammaproteobacteria</taxon>
        <taxon>Lysobacterales</taxon>
        <taxon>Rhodanobacteraceae</taxon>
        <taxon>Dokdonella</taxon>
    </lineage>
</organism>
<dbReference type="InterPro" id="IPR044878">
    <property type="entry name" value="UbiA_sf"/>
</dbReference>
<dbReference type="Pfam" id="PF01040">
    <property type="entry name" value="UbiA"/>
    <property type="match status" value="1"/>
</dbReference>
<dbReference type="InterPro" id="IPR039653">
    <property type="entry name" value="Prenyltransferase"/>
</dbReference>
<dbReference type="EMBL" id="JBHSHD010000017">
    <property type="protein sequence ID" value="MFC4822544.1"/>
    <property type="molecule type" value="Genomic_DNA"/>
</dbReference>
<proteinExistence type="predicted"/>
<evidence type="ECO:0000256" key="4">
    <source>
        <dbReference type="ARBA" id="ARBA00022989"/>
    </source>
</evidence>
<keyword evidence="4 6" id="KW-1133">Transmembrane helix</keyword>
<feature type="transmembrane region" description="Helical" evidence="6">
    <location>
        <begin position="449"/>
        <end position="472"/>
    </location>
</feature>
<keyword evidence="5 6" id="KW-0472">Membrane</keyword>
<feature type="transmembrane region" description="Helical" evidence="6">
    <location>
        <begin position="315"/>
        <end position="335"/>
    </location>
</feature>
<protein>
    <submittedName>
        <fullName evidence="7">UbiA family prenyltransferase</fullName>
    </submittedName>
</protein>
<dbReference type="PANTHER" id="PTHR11048">
    <property type="entry name" value="PRENYLTRANSFERASES"/>
    <property type="match status" value="1"/>
</dbReference>